<gene>
    <name evidence="1" type="ORF">OCBIM_22025709mg</name>
</gene>
<reference evidence="1" key="1">
    <citation type="submission" date="2015-07" db="EMBL/GenBank/DDBJ databases">
        <title>MeaNS - Measles Nucleotide Surveillance Program.</title>
        <authorList>
            <person name="Tran T."/>
            <person name="Druce J."/>
        </authorList>
    </citation>
    <scope>NUCLEOTIDE SEQUENCE</scope>
    <source>
        <strain evidence="1">UCB-OBI-ISO-001</strain>
        <tissue evidence="1">Gonad</tissue>
    </source>
</reference>
<accession>A0A0L8GYL1</accession>
<dbReference type="AlphaFoldDB" id="A0A0L8GYL1"/>
<name>A0A0L8GYL1_OCTBM</name>
<sequence>MGKIWASKSIDLKINLRLYSTIVLPTALYASETWKVTSTIGVGVAACHFITQLFYHSTIPVLNHSITQLFHHTFIPSHNPSIIHSFHDLPILSLNHSIIQSFLHSSILHSVIPSHIISTSNHFITQPFYYSTIPSLCNSIIQPFYHSAIPSFNNPIYFEDEM</sequence>
<proteinExistence type="predicted"/>
<organism evidence="1">
    <name type="scientific">Octopus bimaculoides</name>
    <name type="common">California two-spotted octopus</name>
    <dbReference type="NCBI Taxonomy" id="37653"/>
    <lineage>
        <taxon>Eukaryota</taxon>
        <taxon>Metazoa</taxon>
        <taxon>Spiralia</taxon>
        <taxon>Lophotrochozoa</taxon>
        <taxon>Mollusca</taxon>
        <taxon>Cephalopoda</taxon>
        <taxon>Coleoidea</taxon>
        <taxon>Octopodiformes</taxon>
        <taxon>Octopoda</taxon>
        <taxon>Incirrata</taxon>
        <taxon>Octopodidae</taxon>
        <taxon>Octopus</taxon>
    </lineage>
</organism>
<protein>
    <submittedName>
        <fullName evidence="1">Uncharacterized protein</fullName>
    </submittedName>
</protein>
<dbReference type="EMBL" id="KQ419887">
    <property type="protein sequence ID" value="KOF82078.1"/>
    <property type="molecule type" value="Genomic_DNA"/>
</dbReference>
<evidence type="ECO:0000313" key="1">
    <source>
        <dbReference type="EMBL" id="KOF82078.1"/>
    </source>
</evidence>